<evidence type="ECO:0000313" key="2">
    <source>
        <dbReference type="Proteomes" id="UP000233786"/>
    </source>
</evidence>
<accession>A0A2N3XYE3</accession>
<organism evidence="1 2">
    <name type="scientific">Saccharopolyspora spinosa</name>
    <dbReference type="NCBI Taxonomy" id="60894"/>
    <lineage>
        <taxon>Bacteria</taxon>
        <taxon>Bacillati</taxon>
        <taxon>Actinomycetota</taxon>
        <taxon>Actinomycetes</taxon>
        <taxon>Pseudonocardiales</taxon>
        <taxon>Pseudonocardiaceae</taxon>
        <taxon>Saccharopolyspora</taxon>
    </lineage>
</organism>
<dbReference type="AlphaFoldDB" id="A0A2N3XYE3"/>
<keyword evidence="2" id="KW-1185">Reference proteome</keyword>
<sequence>MQMLLLGLIPIASAPVPDSMCGLSAAEIALE</sequence>
<evidence type="ECO:0000313" key="1">
    <source>
        <dbReference type="EMBL" id="PKW15640.1"/>
    </source>
</evidence>
<gene>
    <name evidence="1" type="ORF">A8926_3385</name>
</gene>
<dbReference type="EMBL" id="PJNB01000001">
    <property type="protein sequence ID" value="PKW15640.1"/>
    <property type="molecule type" value="Genomic_DNA"/>
</dbReference>
<dbReference type="Proteomes" id="UP000233786">
    <property type="component" value="Unassembled WGS sequence"/>
</dbReference>
<reference evidence="1" key="1">
    <citation type="submission" date="2017-12" db="EMBL/GenBank/DDBJ databases">
        <title>Sequencing the genomes of 1000 Actinobacteria strains.</title>
        <authorList>
            <person name="Klenk H.-P."/>
        </authorList>
    </citation>
    <scope>NUCLEOTIDE SEQUENCE [LARGE SCALE GENOMIC DNA]</scope>
    <source>
        <strain evidence="1">DSM 44228</strain>
    </source>
</reference>
<comment type="caution">
    <text evidence="1">The sequence shown here is derived from an EMBL/GenBank/DDBJ whole genome shotgun (WGS) entry which is preliminary data.</text>
</comment>
<proteinExistence type="predicted"/>
<name>A0A2N3XYE3_SACSN</name>
<protein>
    <submittedName>
        <fullName evidence="1">Uncharacterized protein</fullName>
    </submittedName>
</protein>